<name>A0A5J9UNZ3_9POAL</name>
<feature type="region of interest" description="Disordered" evidence="1">
    <location>
        <begin position="1"/>
        <end position="26"/>
    </location>
</feature>
<dbReference type="OrthoDB" id="658642at2759"/>
<evidence type="ECO:0000259" key="2">
    <source>
        <dbReference type="SMART" id="SM00256"/>
    </source>
</evidence>
<keyword evidence="4" id="KW-1185">Reference proteome</keyword>
<dbReference type="CDD" id="cd09917">
    <property type="entry name" value="F-box_SF"/>
    <property type="match status" value="1"/>
</dbReference>
<dbReference type="PANTHER" id="PTHR31264:SF7">
    <property type="entry name" value="F-BOX DOMAIN CONTAINING PROTEIN, EXPRESSED"/>
    <property type="match status" value="1"/>
</dbReference>
<proteinExistence type="predicted"/>
<protein>
    <recommendedName>
        <fullName evidence="2">F-box domain-containing protein</fullName>
    </recommendedName>
</protein>
<feature type="non-terminal residue" evidence="3">
    <location>
        <position position="1"/>
    </location>
</feature>
<reference evidence="3 4" key="1">
    <citation type="journal article" date="2019" name="Sci. Rep.">
        <title>A high-quality genome of Eragrostis curvula grass provides insights into Poaceae evolution and supports new strategies to enhance forage quality.</title>
        <authorList>
            <person name="Carballo J."/>
            <person name="Santos B.A.C.M."/>
            <person name="Zappacosta D."/>
            <person name="Garbus I."/>
            <person name="Selva J.P."/>
            <person name="Gallo C.A."/>
            <person name="Diaz A."/>
            <person name="Albertini E."/>
            <person name="Caccamo M."/>
            <person name="Echenique V."/>
        </authorList>
    </citation>
    <scope>NUCLEOTIDE SEQUENCE [LARGE SCALE GENOMIC DNA]</scope>
    <source>
        <strain evidence="4">cv. Victoria</strain>
        <tissue evidence="3">Leaf</tissue>
    </source>
</reference>
<dbReference type="InterPro" id="IPR036047">
    <property type="entry name" value="F-box-like_dom_sf"/>
</dbReference>
<evidence type="ECO:0000256" key="1">
    <source>
        <dbReference type="SAM" id="MobiDB-lite"/>
    </source>
</evidence>
<accession>A0A5J9UNZ3</accession>
<gene>
    <name evidence="3" type="ORF">EJB05_27557</name>
</gene>
<dbReference type="Gramene" id="TVU25078">
    <property type="protein sequence ID" value="TVU25078"/>
    <property type="gene ID" value="EJB05_27557"/>
</dbReference>
<dbReference type="Gene3D" id="1.20.1280.50">
    <property type="match status" value="1"/>
</dbReference>
<evidence type="ECO:0000313" key="3">
    <source>
        <dbReference type="EMBL" id="TVU25078.1"/>
    </source>
</evidence>
<feature type="domain" description="F-box" evidence="2">
    <location>
        <begin position="49"/>
        <end position="90"/>
    </location>
</feature>
<dbReference type="Proteomes" id="UP000324897">
    <property type="component" value="Chromosome 2"/>
</dbReference>
<dbReference type="PANTHER" id="PTHR31264">
    <property type="entry name" value="OS07G0554500 PROTEIN-RELATED"/>
    <property type="match status" value="1"/>
</dbReference>
<dbReference type="InterPro" id="IPR001810">
    <property type="entry name" value="F-box_dom"/>
</dbReference>
<sequence length="559" mass="61762">MKRQCHLPVIKKKSPSPPPPHHSSSAPLHRVRIAAAHHAMAPAAVEPPLPDEVLDEIFLRLGAAEDLARASAACTTFRRVACADRFLRRYRSLNPPPILGFVPYRAVLFKHPVHLAQPPHRHAPAAHALAQAADPAFSFHPYAGHCTVHDARDGRVLISRNLSAIPPHGLVVCDPVHRRYVPIPRIPGDLLDLTGYIPKMKFETFLAPALEAEDDSSFRVLCNVLSQDKVVALLFSSVTRAWCCVTSFTFPPDAKIQHYDSVRHYARSSSRKNSKVKRAWPGAISGWVTDREVLPGCARVRTKCAEKTCVGFCAGMVRMAGVGPEWSHSMAHALALDARTWPRGDVPGLGLTDEDVGLLRGSSRKNSKVKRAWPGAISGWVTDREVLPGCQACGPGLERRDATWTMRSWDKMLVLGTREFKFSISDLPSGIDRHQGVGIVDGGDDKTFLFTPKNNVLDHYCGTLGDNAVGVEKWQHKRMIPLPELNCRWFVIGATEGHLLLESVPNDVPLSKLAQVQRPCFTVDYKTLLVERMCVLKWGLIRAAHLYVSFPPPLSPPSI</sequence>
<dbReference type="Pfam" id="PF12937">
    <property type="entry name" value="F-box-like"/>
    <property type="match status" value="1"/>
</dbReference>
<dbReference type="EMBL" id="RWGY01000013">
    <property type="protein sequence ID" value="TVU25078.1"/>
    <property type="molecule type" value="Genomic_DNA"/>
</dbReference>
<dbReference type="SMART" id="SM00256">
    <property type="entry name" value="FBOX"/>
    <property type="match status" value="1"/>
</dbReference>
<evidence type="ECO:0000313" key="4">
    <source>
        <dbReference type="Proteomes" id="UP000324897"/>
    </source>
</evidence>
<organism evidence="3 4">
    <name type="scientific">Eragrostis curvula</name>
    <name type="common">weeping love grass</name>
    <dbReference type="NCBI Taxonomy" id="38414"/>
    <lineage>
        <taxon>Eukaryota</taxon>
        <taxon>Viridiplantae</taxon>
        <taxon>Streptophyta</taxon>
        <taxon>Embryophyta</taxon>
        <taxon>Tracheophyta</taxon>
        <taxon>Spermatophyta</taxon>
        <taxon>Magnoliopsida</taxon>
        <taxon>Liliopsida</taxon>
        <taxon>Poales</taxon>
        <taxon>Poaceae</taxon>
        <taxon>PACMAD clade</taxon>
        <taxon>Chloridoideae</taxon>
        <taxon>Eragrostideae</taxon>
        <taxon>Eragrostidinae</taxon>
        <taxon>Eragrostis</taxon>
    </lineage>
</organism>
<dbReference type="AlphaFoldDB" id="A0A5J9UNZ3"/>
<comment type="caution">
    <text evidence="3">The sequence shown here is derived from an EMBL/GenBank/DDBJ whole genome shotgun (WGS) entry which is preliminary data.</text>
</comment>
<dbReference type="SUPFAM" id="SSF81383">
    <property type="entry name" value="F-box domain"/>
    <property type="match status" value="1"/>
</dbReference>
<feature type="compositionally biased region" description="Basic residues" evidence="1">
    <location>
        <begin position="1"/>
        <end position="14"/>
    </location>
</feature>